<keyword evidence="3" id="KW-0547">Nucleotide-binding</keyword>
<name>A0ABZ0S9F7_9GAMM</name>
<dbReference type="InterPro" id="IPR039421">
    <property type="entry name" value="Type_1_exporter"/>
</dbReference>
<evidence type="ECO:0000313" key="11">
    <source>
        <dbReference type="Proteomes" id="UP001432180"/>
    </source>
</evidence>
<dbReference type="SUPFAM" id="SSF52540">
    <property type="entry name" value="P-loop containing nucleoside triphosphate hydrolases"/>
    <property type="match status" value="1"/>
</dbReference>
<dbReference type="PANTHER" id="PTHR24221:SF654">
    <property type="entry name" value="ATP-BINDING CASSETTE SUB-FAMILY B MEMBER 6"/>
    <property type="match status" value="1"/>
</dbReference>
<dbReference type="NCBIfam" id="TIGR02868">
    <property type="entry name" value="CydC"/>
    <property type="match status" value="1"/>
</dbReference>
<dbReference type="InterPro" id="IPR011527">
    <property type="entry name" value="ABC1_TM_dom"/>
</dbReference>
<dbReference type="EMBL" id="CP121472">
    <property type="protein sequence ID" value="WPL17154.1"/>
    <property type="molecule type" value="Genomic_DNA"/>
</dbReference>
<comment type="subcellular location">
    <subcellularLocation>
        <location evidence="1">Cell membrane</location>
        <topology evidence="1">Multi-pass membrane protein</topology>
    </subcellularLocation>
</comment>
<dbReference type="GO" id="GO:0016787">
    <property type="term" value="F:hydrolase activity"/>
    <property type="evidence" value="ECO:0007669"/>
    <property type="project" value="UniProtKB-KW"/>
</dbReference>
<feature type="transmembrane region" description="Helical" evidence="7">
    <location>
        <begin position="132"/>
        <end position="153"/>
    </location>
</feature>
<dbReference type="SUPFAM" id="SSF90123">
    <property type="entry name" value="ABC transporter transmembrane region"/>
    <property type="match status" value="1"/>
</dbReference>
<dbReference type="PROSITE" id="PS50929">
    <property type="entry name" value="ABC_TM1F"/>
    <property type="match status" value="1"/>
</dbReference>
<dbReference type="InterPro" id="IPR017871">
    <property type="entry name" value="ABC_transporter-like_CS"/>
</dbReference>
<dbReference type="EC" id="3.6.3.-" evidence="10"/>
<dbReference type="CDD" id="cd18585">
    <property type="entry name" value="ABC_6TM_CydC"/>
    <property type="match status" value="1"/>
</dbReference>
<evidence type="ECO:0000259" key="9">
    <source>
        <dbReference type="PROSITE" id="PS50929"/>
    </source>
</evidence>
<dbReference type="PROSITE" id="PS00211">
    <property type="entry name" value="ABC_TRANSPORTER_1"/>
    <property type="match status" value="1"/>
</dbReference>
<gene>
    <name evidence="10" type="primary">msbA_3</name>
    <name evidence="10" type="ORF">Thiowin_02146</name>
</gene>
<evidence type="ECO:0000256" key="2">
    <source>
        <dbReference type="ARBA" id="ARBA00022692"/>
    </source>
</evidence>
<feature type="transmembrane region" description="Helical" evidence="7">
    <location>
        <begin position="41"/>
        <end position="60"/>
    </location>
</feature>
<dbReference type="PANTHER" id="PTHR24221">
    <property type="entry name" value="ATP-BINDING CASSETTE SUB-FAMILY B"/>
    <property type="match status" value="1"/>
</dbReference>
<dbReference type="PROSITE" id="PS50893">
    <property type="entry name" value="ABC_TRANSPORTER_2"/>
    <property type="match status" value="1"/>
</dbReference>
<dbReference type="GO" id="GO:0005524">
    <property type="term" value="F:ATP binding"/>
    <property type="evidence" value="ECO:0007669"/>
    <property type="project" value="UniProtKB-KW"/>
</dbReference>
<accession>A0ABZ0S9F7</accession>
<evidence type="ECO:0000256" key="4">
    <source>
        <dbReference type="ARBA" id="ARBA00022840"/>
    </source>
</evidence>
<evidence type="ECO:0000256" key="7">
    <source>
        <dbReference type="SAM" id="Phobius"/>
    </source>
</evidence>
<dbReference type="InterPro" id="IPR003593">
    <property type="entry name" value="AAA+_ATPase"/>
</dbReference>
<evidence type="ECO:0000259" key="8">
    <source>
        <dbReference type="PROSITE" id="PS50893"/>
    </source>
</evidence>
<keyword evidence="5 7" id="KW-1133">Transmembrane helix</keyword>
<keyword evidence="2 7" id="KW-0812">Transmembrane</keyword>
<evidence type="ECO:0000256" key="5">
    <source>
        <dbReference type="ARBA" id="ARBA00022989"/>
    </source>
</evidence>
<evidence type="ECO:0000256" key="3">
    <source>
        <dbReference type="ARBA" id="ARBA00022741"/>
    </source>
</evidence>
<dbReference type="InterPro" id="IPR036640">
    <property type="entry name" value="ABC1_TM_sf"/>
</dbReference>
<evidence type="ECO:0000256" key="6">
    <source>
        <dbReference type="ARBA" id="ARBA00023136"/>
    </source>
</evidence>
<feature type="transmembrane region" description="Helical" evidence="7">
    <location>
        <begin position="278"/>
        <end position="300"/>
    </location>
</feature>
<dbReference type="Gene3D" id="3.40.50.300">
    <property type="entry name" value="P-loop containing nucleotide triphosphate hydrolases"/>
    <property type="match status" value="1"/>
</dbReference>
<dbReference type="SMART" id="SM00382">
    <property type="entry name" value="AAA"/>
    <property type="match status" value="1"/>
</dbReference>
<dbReference type="RefSeq" id="WP_328987670.1">
    <property type="nucleotide sequence ID" value="NZ_CP121472.1"/>
</dbReference>
<keyword evidence="4 10" id="KW-0067">ATP-binding</keyword>
<feature type="transmembrane region" description="Helical" evidence="7">
    <location>
        <begin position="159"/>
        <end position="179"/>
    </location>
</feature>
<dbReference type="Pfam" id="PF00664">
    <property type="entry name" value="ABC_membrane"/>
    <property type="match status" value="1"/>
</dbReference>
<keyword evidence="10" id="KW-0378">Hydrolase</keyword>
<evidence type="ECO:0000313" key="10">
    <source>
        <dbReference type="EMBL" id="WPL17154.1"/>
    </source>
</evidence>
<dbReference type="InterPro" id="IPR014223">
    <property type="entry name" value="ABC_CydC/D"/>
</dbReference>
<dbReference type="Pfam" id="PF00005">
    <property type="entry name" value="ABC_tran"/>
    <property type="match status" value="1"/>
</dbReference>
<feature type="transmembrane region" description="Helical" evidence="7">
    <location>
        <begin position="245"/>
        <end position="266"/>
    </location>
</feature>
<reference evidence="10 11" key="1">
    <citation type="journal article" date="2023" name="Microorganisms">
        <title>Thiorhodovibrio frisius and Trv. litoralis spp. nov., Two Novel Members from a Clade of Fastidious Purple Sulfur Bacteria That Exhibit Unique Red-Shifted Light-Harvesting Capabilities.</title>
        <authorList>
            <person name="Methner A."/>
            <person name="Kuzyk S.B."/>
            <person name="Petersen J."/>
            <person name="Bauer S."/>
            <person name="Brinkmann H."/>
            <person name="Sichau K."/>
            <person name="Wanner G."/>
            <person name="Wolf J."/>
            <person name="Neumann-Schaal M."/>
            <person name="Henke P."/>
            <person name="Tank M."/>
            <person name="Sproer C."/>
            <person name="Bunk B."/>
            <person name="Overmann J."/>
        </authorList>
    </citation>
    <scope>NUCLEOTIDE SEQUENCE [LARGE SCALE GENOMIC DNA]</scope>
    <source>
        <strain evidence="10 11">DSM 6702</strain>
    </source>
</reference>
<proteinExistence type="predicted"/>
<dbReference type="Gene3D" id="1.20.1560.10">
    <property type="entry name" value="ABC transporter type 1, transmembrane domain"/>
    <property type="match status" value="1"/>
</dbReference>
<dbReference type="InterPro" id="IPR003439">
    <property type="entry name" value="ABC_transporter-like_ATP-bd"/>
</dbReference>
<feature type="domain" description="ABC transporter" evidence="8">
    <location>
        <begin position="338"/>
        <end position="573"/>
    </location>
</feature>
<sequence>MKDLLRLWQLFKPYRAWILGGYLVALITLVANVTLLAISGWFITAMAVAGAAGLAMNYFTPAAIIRGSAMARTAGRYLERLVSHEATLRQLSGLRVWFYQHLEPLAPARLQEFHSGDLLSRIRSDIDALDNFYVRVLIPVLVASSASLGFFVFTALYDLGLALSLLALLLLAGVALPAASRHLGRAPGRQLVETEAHLRQTAIDGTQGLSELLVLGAADAHARRLDALSAELIGAQDRMSRISGIATGGVGLCANLALWFAIWLGLPLLASDSLAPPQLAMLALLALASFEAVAPLPLAFQQLESTLTAARRLFAIVDTQPAAPEPEGPAVTPEHFHLSLRGVSFRYPKAERAALSDFDLELPVGKRIALVGATGSGKSTVLNLLLRFWLPDAGEIRLGDLPLARLRGEELRRHLALVSQHSHLFNTSIRENLLLAAPEASEQDLEHACRTAQIHDFLHSLPEGYDTWVGETGVRLSGGQARRIAIARALLKDAAILLLDEPTEGLDGPTEQALMLAIDQAMAGRSTLLITHKPIALARMDEILVLDQGQVVERGSHQELLRGQVYPRLLGFDSEA</sequence>
<feature type="domain" description="ABC transmembrane type-1" evidence="9">
    <location>
        <begin position="23"/>
        <end position="305"/>
    </location>
</feature>
<dbReference type="Proteomes" id="UP001432180">
    <property type="component" value="Chromosome"/>
</dbReference>
<organism evidence="10 11">
    <name type="scientific">Thiorhodovibrio winogradskyi</name>
    <dbReference type="NCBI Taxonomy" id="77007"/>
    <lineage>
        <taxon>Bacteria</taxon>
        <taxon>Pseudomonadati</taxon>
        <taxon>Pseudomonadota</taxon>
        <taxon>Gammaproteobacteria</taxon>
        <taxon>Chromatiales</taxon>
        <taxon>Chromatiaceae</taxon>
        <taxon>Thiorhodovibrio</taxon>
    </lineage>
</organism>
<keyword evidence="6 7" id="KW-0472">Membrane</keyword>
<feature type="transmembrane region" description="Helical" evidence="7">
    <location>
        <begin position="16"/>
        <end position="35"/>
    </location>
</feature>
<protein>
    <submittedName>
        <fullName evidence="10">Lipid A export ATP-binding/permease protein MsbA</fullName>
        <ecNumber evidence="10">3.6.3.-</ecNumber>
    </submittedName>
</protein>
<evidence type="ECO:0000256" key="1">
    <source>
        <dbReference type="ARBA" id="ARBA00004651"/>
    </source>
</evidence>
<keyword evidence="11" id="KW-1185">Reference proteome</keyword>
<dbReference type="InterPro" id="IPR027417">
    <property type="entry name" value="P-loop_NTPase"/>
</dbReference>